<sequence>MAHERPYAPKACETWPAHLLQAVGEAFRQASAEGLGSEARLERTEAAYVAAGGAPDSAGDQVLDTVASLAEPTESGDQLELFEWKLL</sequence>
<protein>
    <submittedName>
        <fullName evidence="1">Uncharacterized protein</fullName>
    </submittedName>
</protein>
<evidence type="ECO:0000313" key="1">
    <source>
        <dbReference type="EMBL" id="MBP0447847.1"/>
    </source>
</evidence>
<gene>
    <name evidence="1" type="ORF">J8J14_24220</name>
</gene>
<keyword evidence="2" id="KW-1185">Reference proteome</keyword>
<comment type="caution">
    <text evidence="1">The sequence shown here is derived from an EMBL/GenBank/DDBJ whole genome shotgun (WGS) entry which is preliminary data.</text>
</comment>
<dbReference type="RefSeq" id="WP_209382110.1">
    <property type="nucleotide sequence ID" value="NZ_JAGIZB010000067.1"/>
</dbReference>
<dbReference type="Proteomes" id="UP000681594">
    <property type="component" value="Unassembled WGS sequence"/>
</dbReference>
<proteinExistence type="predicted"/>
<reference evidence="1 2" key="1">
    <citation type="submission" date="2021-03" db="EMBL/GenBank/DDBJ databases">
        <authorList>
            <person name="So Y."/>
        </authorList>
    </citation>
    <scope>NUCLEOTIDE SEQUENCE [LARGE SCALE GENOMIC DNA]</scope>
    <source>
        <strain evidence="1 2">SSH11</strain>
    </source>
</reference>
<accession>A0ABS4ALD4</accession>
<name>A0ABS4ALD4_9PROT</name>
<dbReference type="EMBL" id="JAGIZB010000067">
    <property type="protein sequence ID" value="MBP0447847.1"/>
    <property type="molecule type" value="Genomic_DNA"/>
</dbReference>
<evidence type="ECO:0000313" key="2">
    <source>
        <dbReference type="Proteomes" id="UP000681594"/>
    </source>
</evidence>
<organism evidence="1 2">
    <name type="scientific">Pararoseomonas baculiformis</name>
    <dbReference type="NCBI Taxonomy" id="2820812"/>
    <lineage>
        <taxon>Bacteria</taxon>
        <taxon>Pseudomonadati</taxon>
        <taxon>Pseudomonadota</taxon>
        <taxon>Alphaproteobacteria</taxon>
        <taxon>Acetobacterales</taxon>
        <taxon>Acetobacteraceae</taxon>
        <taxon>Pararoseomonas</taxon>
    </lineage>
</organism>